<protein>
    <submittedName>
        <fullName evidence="1">Uncharacterized protein</fullName>
    </submittedName>
</protein>
<dbReference type="HOGENOM" id="CLU_1461497_0_0_1"/>
<keyword evidence="2" id="KW-1185">Reference proteome</keyword>
<evidence type="ECO:0000313" key="1">
    <source>
        <dbReference type="EMBL" id="ETW83725.1"/>
    </source>
</evidence>
<proteinExistence type="predicted"/>
<organism evidence="1 2">
    <name type="scientific">Heterobasidion irregulare (strain TC 32-1)</name>
    <dbReference type="NCBI Taxonomy" id="747525"/>
    <lineage>
        <taxon>Eukaryota</taxon>
        <taxon>Fungi</taxon>
        <taxon>Dikarya</taxon>
        <taxon>Basidiomycota</taxon>
        <taxon>Agaricomycotina</taxon>
        <taxon>Agaricomycetes</taxon>
        <taxon>Russulales</taxon>
        <taxon>Bondarzewiaceae</taxon>
        <taxon>Heterobasidion</taxon>
        <taxon>Heterobasidion annosum species complex</taxon>
    </lineage>
</organism>
<dbReference type="RefSeq" id="XP_009543482.1">
    <property type="nucleotide sequence ID" value="XM_009545187.1"/>
</dbReference>
<evidence type="ECO:0000313" key="2">
    <source>
        <dbReference type="Proteomes" id="UP000030671"/>
    </source>
</evidence>
<dbReference type="GeneID" id="20666515"/>
<sequence>MTGDSGQKVELLAGEWPTWCQRERIGDKMKTDTSGKERILQRGYGSVERDLAIVSREIHGSKELWRRLVSTPSRGYLVMAWTDNCGEGPRRDMKPAVQGVIVGIERPPEKEKGEAARCWIAIANFGRSLRRYQASTKFFVLLLSSMENEENGERAAREGGDFGASKTLPFIDVADKATVTAHYPG</sequence>
<dbReference type="InParanoid" id="W4KEI0"/>
<dbReference type="Proteomes" id="UP000030671">
    <property type="component" value="Unassembled WGS sequence"/>
</dbReference>
<name>W4KEI0_HETIT</name>
<gene>
    <name evidence="1" type="ORF">HETIRDRAFT_116318</name>
</gene>
<accession>W4KEI0</accession>
<reference evidence="1 2" key="1">
    <citation type="journal article" date="2012" name="New Phytol.">
        <title>Insight into trade-off between wood decay and parasitism from the genome of a fungal forest pathogen.</title>
        <authorList>
            <person name="Olson A."/>
            <person name="Aerts A."/>
            <person name="Asiegbu F."/>
            <person name="Belbahri L."/>
            <person name="Bouzid O."/>
            <person name="Broberg A."/>
            <person name="Canback B."/>
            <person name="Coutinho P.M."/>
            <person name="Cullen D."/>
            <person name="Dalman K."/>
            <person name="Deflorio G."/>
            <person name="van Diepen L.T."/>
            <person name="Dunand C."/>
            <person name="Duplessis S."/>
            <person name="Durling M."/>
            <person name="Gonthier P."/>
            <person name="Grimwood J."/>
            <person name="Fossdal C.G."/>
            <person name="Hansson D."/>
            <person name="Henrissat B."/>
            <person name="Hietala A."/>
            <person name="Himmelstrand K."/>
            <person name="Hoffmeister D."/>
            <person name="Hogberg N."/>
            <person name="James T.Y."/>
            <person name="Karlsson M."/>
            <person name="Kohler A."/>
            <person name="Kues U."/>
            <person name="Lee Y.H."/>
            <person name="Lin Y.C."/>
            <person name="Lind M."/>
            <person name="Lindquist E."/>
            <person name="Lombard V."/>
            <person name="Lucas S."/>
            <person name="Lunden K."/>
            <person name="Morin E."/>
            <person name="Murat C."/>
            <person name="Park J."/>
            <person name="Raffaello T."/>
            <person name="Rouze P."/>
            <person name="Salamov A."/>
            <person name="Schmutz J."/>
            <person name="Solheim H."/>
            <person name="Stahlberg J."/>
            <person name="Velez H."/>
            <person name="de Vries R.P."/>
            <person name="Wiebenga A."/>
            <person name="Woodward S."/>
            <person name="Yakovlev I."/>
            <person name="Garbelotto M."/>
            <person name="Martin F."/>
            <person name="Grigoriev I.V."/>
            <person name="Stenlid J."/>
        </authorList>
    </citation>
    <scope>NUCLEOTIDE SEQUENCE [LARGE SCALE GENOMIC DNA]</scope>
    <source>
        <strain evidence="1 2">TC 32-1</strain>
    </source>
</reference>
<dbReference type="AlphaFoldDB" id="W4KEI0"/>
<dbReference type="EMBL" id="KI925456">
    <property type="protein sequence ID" value="ETW83725.1"/>
    <property type="molecule type" value="Genomic_DNA"/>
</dbReference>
<dbReference type="KEGG" id="hir:HETIRDRAFT_116318"/>